<gene>
    <name evidence="1" type="ORF">METESE_11960</name>
</gene>
<evidence type="ECO:0000313" key="1">
    <source>
        <dbReference type="EMBL" id="BDU76238.1"/>
    </source>
</evidence>
<proteinExistence type="predicted"/>
<evidence type="ECO:0000313" key="2">
    <source>
        <dbReference type="Proteomes" id="UP001228113"/>
    </source>
</evidence>
<dbReference type="EMBL" id="AP027081">
    <property type="protein sequence ID" value="BDU76238.1"/>
    <property type="molecule type" value="Genomic_DNA"/>
</dbReference>
<dbReference type="Proteomes" id="UP001228113">
    <property type="component" value="Chromosome"/>
</dbReference>
<organism evidence="1 2">
    <name type="scientific">Mesoterricola sediminis</name>
    <dbReference type="NCBI Taxonomy" id="2927980"/>
    <lineage>
        <taxon>Bacteria</taxon>
        <taxon>Pseudomonadati</taxon>
        <taxon>Acidobacteriota</taxon>
        <taxon>Holophagae</taxon>
        <taxon>Holophagales</taxon>
        <taxon>Holophagaceae</taxon>
        <taxon>Mesoterricola</taxon>
    </lineage>
</organism>
<sequence>MKHRHLQKERAYARSRYRRLVEAGLCCQCAKVPPMEGSKRCGTCRSKNLEASRNRARKMRKAWALLKICVCCGQREAMPNRSQCGACADARDELHEKHRLQKKAA</sequence>
<dbReference type="KEGG" id="msea:METESE_11960"/>
<keyword evidence="2" id="KW-1185">Reference proteome</keyword>
<protein>
    <submittedName>
        <fullName evidence="1">Uncharacterized protein</fullName>
    </submittedName>
</protein>
<reference evidence="1" key="1">
    <citation type="journal article" date="2023" name="Int. J. Syst. Evol. Microbiol.">
        <title>Mesoterricola silvestris gen. nov., sp. nov., Mesoterricola sediminis sp. nov., Geothrix oryzae sp. nov., Geothrix edaphica sp. nov., Geothrix rubra sp. nov., and Geothrix limicola sp. nov., six novel members of Acidobacteriota isolated from soils.</title>
        <authorList>
            <person name="Itoh H."/>
            <person name="Sugisawa Y."/>
            <person name="Mise K."/>
            <person name="Xu Z."/>
            <person name="Kuniyasu M."/>
            <person name="Ushijima N."/>
            <person name="Kawano K."/>
            <person name="Kobayashi E."/>
            <person name="Shiratori Y."/>
            <person name="Masuda Y."/>
            <person name="Senoo K."/>
        </authorList>
    </citation>
    <scope>NUCLEOTIDE SEQUENCE</scope>
    <source>
        <strain evidence="1">W786</strain>
    </source>
</reference>
<dbReference type="AlphaFoldDB" id="A0AA48KF99"/>
<dbReference type="RefSeq" id="WP_316411269.1">
    <property type="nucleotide sequence ID" value="NZ_AP027081.1"/>
</dbReference>
<accession>A0AA48KF99</accession>
<name>A0AA48KF99_9BACT</name>